<feature type="transmembrane region" description="Helical" evidence="1">
    <location>
        <begin position="83"/>
        <end position="103"/>
    </location>
</feature>
<evidence type="ECO:0000313" key="3">
    <source>
        <dbReference type="Proteomes" id="UP000256695"/>
    </source>
</evidence>
<feature type="transmembrane region" description="Helical" evidence="1">
    <location>
        <begin position="30"/>
        <end position="52"/>
    </location>
</feature>
<keyword evidence="1" id="KW-0472">Membrane</keyword>
<reference evidence="2 3" key="1">
    <citation type="submission" date="2018-04" db="EMBL/GenBank/DDBJ databases">
        <title>Novel Campyloabacter and Helicobacter Species and Strains.</title>
        <authorList>
            <person name="Mannion A.J."/>
            <person name="Shen Z."/>
            <person name="Fox J.G."/>
        </authorList>
    </citation>
    <scope>NUCLEOTIDE SEQUENCE [LARGE SCALE GENOMIC DNA]</scope>
    <source>
        <strain evidence="2 3">MIT 04-9362</strain>
    </source>
</reference>
<keyword evidence="3" id="KW-1185">Reference proteome</keyword>
<protein>
    <recommendedName>
        <fullName evidence="4">Peptidase M50 domain-containing protein</fullName>
    </recommendedName>
</protein>
<dbReference type="AlphaFoldDB" id="A0A3D8J5A3"/>
<evidence type="ECO:0000256" key="1">
    <source>
        <dbReference type="SAM" id="Phobius"/>
    </source>
</evidence>
<comment type="caution">
    <text evidence="2">The sequence shown here is derived from an EMBL/GenBank/DDBJ whole genome shotgun (WGS) entry which is preliminary data.</text>
</comment>
<name>A0A3D8J5A3_9HELI</name>
<gene>
    <name evidence="2" type="ORF">CQA57_07115</name>
</gene>
<evidence type="ECO:0008006" key="4">
    <source>
        <dbReference type="Google" id="ProtNLM"/>
    </source>
</evidence>
<organism evidence="2 3">
    <name type="scientific">Helicobacter anseris</name>
    <dbReference type="NCBI Taxonomy" id="375926"/>
    <lineage>
        <taxon>Bacteria</taxon>
        <taxon>Pseudomonadati</taxon>
        <taxon>Campylobacterota</taxon>
        <taxon>Epsilonproteobacteria</taxon>
        <taxon>Campylobacterales</taxon>
        <taxon>Helicobacteraceae</taxon>
        <taxon>Helicobacter</taxon>
    </lineage>
</organism>
<dbReference type="Proteomes" id="UP000256695">
    <property type="component" value="Unassembled WGS sequence"/>
</dbReference>
<feature type="transmembrane region" description="Helical" evidence="1">
    <location>
        <begin position="146"/>
        <end position="163"/>
    </location>
</feature>
<keyword evidence="1" id="KW-0812">Transmembrane</keyword>
<dbReference type="RefSeq" id="WP_115579549.1">
    <property type="nucleotide sequence ID" value="NZ_NXLX01000021.1"/>
</dbReference>
<evidence type="ECO:0000313" key="2">
    <source>
        <dbReference type="EMBL" id="RDU72366.1"/>
    </source>
</evidence>
<dbReference type="OrthoDB" id="9789704at2"/>
<accession>A0A3D8J5A3</accession>
<sequence>MSFFLLDIIDILIFIAIFELFLLSRRILFLAWFFRLPAIFLHELSHWIFAFLTNAKPSSLNIFPKKIGNSVVFGSVECKNITWYNALFVSMSPLILFPVIFFLKDIFFFYKLNSSFFSYIYLYLLLIFFTAAIPSSQDIKVFFSKPIAVLIVFSILISSFFLFEKEYLVCFNYLIDIFFTKFEEVHFF</sequence>
<dbReference type="EMBL" id="NXLX01000021">
    <property type="protein sequence ID" value="RDU72366.1"/>
    <property type="molecule type" value="Genomic_DNA"/>
</dbReference>
<keyword evidence="1" id="KW-1133">Transmembrane helix</keyword>
<feature type="transmembrane region" description="Helical" evidence="1">
    <location>
        <begin position="6"/>
        <end position="23"/>
    </location>
</feature>
<proteinExistence type="predicted"/>
<feature type="transmembrane region" description="Helical" evidence="1">
    <location>
        <begin position="115"/>
        <end position="134"/>
    </location>
</feature>